<name>A0A1I2STE0_9GAMM</name>
<keyword evidence="2" id="KW-1003">Cell membrane</keyword>
<dbReference type="PANTHER" id="PTHR36570">
    <property type="entry name" value="DISULFIDE BOND FORMATION PROTEIN B"/>
    <property type="match status" value="1"/>
</dbReference>
<dbReference type="InterPro" id="IPR050183">
    <property type="entry name" value="DsbB"/>
</dbReference>
<keyword evidence="6 8" id="KW-0472">Membrane</keyword>
<evidence type="ECO:0000256" key="8">
    <source>
        <dbReference type="SAM" id="Phobius"/>
    </source>
</evidence>
<dbReference type="InterPro" id="IPR023380">
    <property type="entry name" value="DsbB-like_sf"/>
</dbReference>
<dbReference type="GO" id="GO:0005886">
    <property type="term" value="C:plasma membrane"/>
    <property type="evidence" value="ECO:0007669"/>
    <property type="project" value="UniProtKB-SubCell"/>
</dbReference>
<evidence type="ECO:0000256" key="6">
    <source>
        <dbReference type="ARBA" id="ARBA00023136"/>
    </source>
</evidence>
<evidence type="ECO:0000256" key="2">
    <source>
        <dbReference type="ARBA" id="ARBA00022475"/>
    </source>
</evidence>
<feature type="transmembrane region" description="Helical" evidence="8">
    <location>
        <begin position="38"/>
        <end position="63"/>
    </location>
</feature>
<dbReference type="GO" id="GO:0006457">
    <property type="term" value="P:protein folding"/>
    <property type="evidence" value="ECO:0007669"/>
    <property type="project" value="InterPro"/>
</dbReference>
<keyword evidence="7" id="KW-0676">Redox-active center</keyword>
<keyword evidence="5 8" id="KW-1133">Transmembrane helix</keyword>
<protein>
    <submittedName>
        <fullName evidence="9">Disulfide bond formation protein DsbB</fullName>
    </submittedName>
</protein>
<comment type="subcellular location">
    <subcellularLocation>
        <location evidence="1">Cell membrane</location>
        <topology evidence="1">Multi-pass membrane protein</topology>
    </subcellularLocation>
</comment>
<accession>A0A1I2STE0</accession>
<proteinExistence type="predicted"/>
<dbReference type="Pfam" id="PF02600">
    <property type="entry name" value="DsbB"/>
    <property type="match status" value="1"/>
</dbReference>
<sequence length="176" mass="19800">MKQKIDNALLSYRRLNLAGFFLTGSALSYASIALEQQLSSINCSLCSIVRLCLLCMSVLFFIAFVHNPWTFGQRFYALLTWLLSLSGLAAAGRHIWLESFQLASPTACNAGIETLTASLPFLSDVHILLAEQHDCLDNSWHLLGFTLSQVTLGVFIFLFLITWRLLTRRPEPKLLF</sequence>
<evidence type="ECO:0000256" key="5">
    <source>
        <dbReference type="ARBA" id="ARBA00022989"/>
    </source>
</evidence>
<dbReference type="OrthoDB" id="3711263at2"/>
<dbReference type="InterPro" id="IPR003752">
    <property type="entry name" value="DiS_bond_form_DsbB/BdbC"/>
</dbReference>
<evidence type="ECO:0000313" key="10">
    <source>
        <dbReference type="Proteomes" id="UP000198623"/>
    </source>
</evidence>
<evidence type="ECO:0000256" key="4">
    <source>
        <dbReference type="ARBA" id="ARBA00022982"/>
    </source>
</evidence>
<evidence type="ECO:0000256" key="3">
    <source>
        <dbReference type="ARBA" id="ARBA00022692"/>
    </source>
</evidence>
<evidence type="ECO:0000256" key="7">
    <source>
        <dbReference type="ARBA" id="ARBA00023284"/>
    </source>
</evidence>
<feature type="transmembrane region" description="Helical" evidence="8">
    <location>
        <begin position="75"/>
        <end position="96"/>
    </location>
</feature>
<keyword evidence="3 8" id="KW-0812">Transmembrane</keyword>
<dbReference type="RefSeq" id="WP_090728518.1">
    <property type="nucleotide sequence ID" value="NZ_FOOU01000008.1"/>
</dbReference>
<dbReference type="Proteomes" id="UP000198623">
    <property type="component" value="Unassembled WGS sequence"/>
</dbReference>
<dbReference type="Gene3D" id="1.20.1550.10">
    <property type="entry name" value="DsbB-like"/>
    <property type="match status" value="1"/>
</dbReference>
<dbReference type="GO" id="GO:0015035">
    <property type="term" value="F:protein-disulfide reductase activity"/>
    <property type="evidence" value="ECO:0007669"/>
    <property type="project" value="InterPro"/>
</dbReference>
<dbReference type="STRING" id="1045558.SAMN05216175_108136"/>
<evidence type="ECO:0000313" key="9">
    <source>
        <dbReference type="EMBL" id="SFG55149.1"/>
    </source>
</evidence>
<gene>
    <name evidence="9" type="ORF">SAMN05216175_108136</name>
</gene>
<keyword evidence="4" id="KW-0249">Electron transport</keyword>
<evidence type="ECO:0000256" key="1">
    <source>
        <dbReference type="ARBA" id="ARBA00004651"/>
    </source>
</evidence>
<keyword evidence="10" id="KW-1185">Reference proteome</keyword>
<dbReference type="SUPFAM" id="SSF158442">
    <property type="entry name" value="DsbB-like"/>
    <property type="match status" value="1"/>
</dbReference>
<reference evidence="10" key="1">
    <citation type="submission" date="2016-10" db="EMBL/GenBank/DDBJ databases">
        <authorList>
            <person name="Varghese N."/>
            <person name="Submissions S."/>
        </authorList>
    </citation>
    <scope>NUCLEOTIDE SEQUENCE [LARGE SCALE GENOMIC DNA]</scope>
    <source>
        <strain evidence="10">CGMCC 1.10971</strain>
    </source>
</reference>
<organism evidence="9 10">
    <name type="scientific">Neptunomonas qingdaonensis</name>
    <dbReference type="NCBI Taxonomy" id="1045558"/>
    <lineage>
        <taxon>Bacteria</taxon>
        <taxon>Pseudomonadati</taxon>
        <taxon>Pseudomonadota</taxon>
        <taxon>Gammaproteobacteria</taxon>
        <taxon>Oceanospirillales</taxon>
        <taxon>Oceanospirillaceae</taxon>
        <taxon>Neptunomonas</taxon>
    </lineage>
</organism>
<dbReference type="PANTHER" id="PTHR36570:SF3">
    <property type="entry name" value="DISULFIDE BOND FORMATION PROTEIN B"/>
    <property type="match status" value="1"/>
</dbReference>
<dbReference type="EMBL" id="FOOU01000008">
    <property type="protein sequence ID" value="SFG55149.1"/>
    <property type="molecule type" value="Genomic_DNA"/>
</dbReference>
<feature type="transmembrane region" description="Helical" evidence="8">
    <location>
        <begin position="12"/>
        <end position="32"/>
    </location>
</feature>
<feature type="transmembrane region" description="Helical" evidence="8">
    <location>
        <begin position="142"/>
        <end position="166"/>
    </location>
</feature>
<dbReference type="AlphaFoldDB" id="A0A1I2STE0"/>
<keyword evidence="4" id="KW-0813">Transport</keyword>